<evidence type="ECO:0000313" key="3">
    <source>
        <dbReference type="Proteomes" id="UP000748756"/>
    </source>
</evidence>
<feature type="compositionally biased region" description="Basic and acidic residues" evidence="1">
    <location>
        <begin position="80"/>
        <end position="100"/>
    </location>
</feature>
<feature type="region of interest" description="Disordered" evidence="1">
    <location>
        <begin position="66"/>
        <end position="151"/>
    </location>
</feature>
<name>A0A9P5V8V7_9FUNG</name>
<accession>A0A9P5V8V7</accession>
<sequence>MGAEAIEREEKGTVVAKEVKRSGLAGEEKNAAAVNKRGGEEEAEPGWWVWNDKRETDNARGFEVRELAKTHNKGKGNGTSKREGSEGDEDSRWEFKREIHQGGVGEHSGRVDSVVMRSGIPERPLKPEQKKREREVEDPRGLEKGGWHFKA</sequence>
<keyword evidence="3" id="KW-1185">Reference proteome</keyword>
<reference evidence="2" key="1">
    <citation type="journal article" date="2020" name="Fungal Divers.">
        <title>Resolving the Mortierellaceae phylogeny through synthesis of multi-gene phylogenetics and phylogenomics.</title>
        <authorList>
            <person name="Vandepol N."/>
            <person name="Liber J."/>
            <person name="Desiro A."/>
            <person name="Na H."/>
            <person name="Kennedy M."/>
            <person name="Barry K."/>
            <person name="Grigoriev I.V."/>
            <person name="Miller A.N."/>
            <person name="O'Donnell K."/>
            <person name="Stajich J.E."/>
            <person name="Bonito G."/>
        </authorList>
    </citation>
    <scope>NUCLEOTIDE SEQUENCE</scope>
    <source>
        <strain evidence="2">NRRL 6426</strain>
    </source>
</reference>
<protein>
    <submittedName>
        <fullName evidence="2">Uncharacterized protein</fullName>
    </submittedName>
</protein>
<dbReference type="Proteomes" id="UP000748756">
    <property type="component" value="Unassembled WGS sequence"/>
</dbReference>
<proteinExistence type="predicted"/>
<organism evidence="2 3">
    <name type="scientific">Linnemannia schmuckeri</name>
    <dbReference type="NCBI Taxonomy" id="64567"/>
    <lineage>
        <taxon>Eukaryota</taxon>
        <taxon>Fungi</taxon>
        <taxon>Fungi incertae sedis</taxon>
        <taxon>Mucoromycota</taxon>
        <taxon>Mortierellomycotina</taxon>
        <taxon>Mortierellomycetes</taxon>
        <taxon>Mortierellales</taxon>
        <taxon>Mortierellaceae</taxon>
        <taxon>Linnemannia</taxon>
    </lineage>
</organism>
<gene>
    <name evidence="2" type="ORF">BG015_010433</name>
</gene>
<evidence type="ECO:0000313" key="2">
    <source>
        <dbReference type="EMBL" id="KAF9147858.1"/>
    </source>
</evidence>
<dbReference type="OrthoDB" id="10458240at2759"/>
<dbReference type="AlphaFoldDB" id="A0A9P5V8V7"/>
<feature type="region of interest" description="Disordered" evidence="1">
    <location>
        <begin position="22"/>
        <end position="44"/>
    </location>
</feature>
<comment type="caution">
    <text evidence="2">The sequence shown here is derived from an EMBL/GenBank/DDBJ whole genome shotgun (WGS) entry which is preliminary data.</text>
</comment>
<evidence type="ECO:0000256" key="1">
    <source>
        <dbReference type="SAM" id="MobiDB-lite"/>
    </source>
</evidence>
<dbReference type="EMBL" id="JAAAUQ010000744">
    <property type="protein sequence ID" value="KAF9147858.1"/>
    <property type="molecule type" value="Genomic_DNA"/>
</dbReference>
<feature type="compositionally biased region" description="Basic and acidic residues" evidence="1">
    <location>
        <begin position="123"/>
        <end position="151"/>
    </location>
</feature>